<comment type="catalytic activity">
    <reaction evidence="14">
        <text>(11R)-hydroxy-(5Z,8Z,12E,14Z)-eicosatetraenoate + NAD(+) = 11-oxo-(5Z,8Z,12E,14Z)-eicosatetraenoate + NADH + H(+)</text>
        <dbReference type="Rhea" id="RHEA:48640"/>
        <dbReference type="ChEBI" id="CHEBI:15378"/>
        <dbReference type="ChEBI" id="CHEBI:57540"/>
        <dbReference type="ChEBI" id="CHEBI:57945"/>
        <dbReference type="ChEBI" id="CHEBI:78836"/>
        <dbReference type="ChEBI" id="CHEBI:90697"/>
    </reaction>
    <physiologicalReaction direction="left-to-right" evidence="14">
        <dbReference type="Rhea" id="RHEA:48641"/>
    </physiologicalReaction>
</comment>
<dbReference type="InterPro" id="IPR036291">
    <property type="entry name" value="NAD(P)-bd_dom_sf"/>
</dbReference>
<evidence type="ECO:0000256" key="22">
    <source>
        <dbReference type="ARBA" id="ARBA00049188"/>
    </source>
</evidence>
<comment type="catalytic activity">
    <reaction evidence="18">
        <text>prostaglandin A1 + NAD(+) = 15-oxo-prostaglandin A1 + NADH + H(+)</text>
        <dbReference type="Rhea" id="RHEA:41263"/>
        <dbReference type="ChEBI" id="CHEBI:15378"/>
        <dbReference type="ChEBI" id="CHEBI:57398"/>
        <dbReference type="ChEBI" id="CHEBI:57540"/>
        <dbReference type="ChEBI" id="CHEBI:57945"/>
        <dbReference type="ChEBI" id="CHEBI:85072"/>
    </reaction>
    <physiologicalReaction direction="left-to-right" evidence="18">
        <dbReference type="Rhea" id="RHEA:41264"/>
    </physiologicalReaction>
</comment>
<reference evidence="23" key="1">
    <citation type="submission" date="2025-08" db="UniProtKB">
        <authorList>
            <consortium name="Ensembl"/>
        </authorList>
    </citation>
    <scope>IDENTIFICATION</scope>
</reference>
<comment type="catalytic activity">
    <reaction evidence="13">
        <text>15-oxo-(5S,6R)-dihydroxy-(7E,9E,11Z)-eicosatrienoate + NADH + H(+) = (5S,6R,15S)-trihydroxy-(7E,9E,11Z)-eicosatrienoate + NAD(+)</text>
        <dbReference type="Rhea" id="RHEA:41596"/>
        <dbReference type="ChEBI" id="CHEBI:15378"/>
        <dbReference type="ChEBI" id="CHEBI:57540"/>
        <dbReference type="ChEBI" id="CHEBI:57945"/>
        <dbReference type="ChEBI" id="CHEBI:78325"/>
        <dbReference type="ChEBI" id="CHEBI:78329"/>
    </reaction>
    <physiologicalReaction direction="left-to-right" evidence="13">
        <dbReference type="Rhea" id="RHEA:41597"/>
    </physiologicalReaction>
</comment>
<dbReference type="InterPro" id="IPR002347">
    <property type="entry name" value="SDR_fam"/>
</dbReference>
<dbReference type="Ensembl" id="ENSSPUT00000009451.1">
    <property type="protein sequence ID" value="ENSSPUP00000008863.1"/>
    <property type="gene ID" value="ENSSPUG00000006861.1"/>
</dbReference>
<evidence type="ECO:0000256" key="4">
    <source>
        <dbReference type="ARBA" id="ARBA00038968"/>
    </source>
</evidence>
<evidence type="ECO:0000256" key="10">
    <source>
        <dbReference type="ARBA" id="ARBA00047325"/>
    </source>
</evidence>
<evidence type="ECO:0000256" key="19">
    <source>
        <dbReference type="ARBA" id="ARBA00048739"/>
    </source>
</evidence>
<comment type="catalytic activity">
    <reaction evidence="21">
        <text>(15S)-hydroxy-(5Z,8Z,11Z,13E)-eicosatetraenoate + NAD(+) = 15-oxo-(5Z,8Z,11Z,13E)-eicosatetraenoate + NADH + H(+)</text>
        <dbReference type="Rhea" id="RHEA:23260"/>
        <dbReference type="ChEBI" id="CHEBI:15378"/>
        <dbReference type="ChEBI" id="CHEBI:57409"/>
        <dbReference type="ChEBI" id="CHEBI:57410"/>
        <dbReference type="ChEBI" id="CHEBI:57540"/>
        <dbReference type="ChEBI" id="CHEBI:57945"/>
        <dbReference type="EC" id="1.1.1.232"/>
    </reaction>
    <physiologicalReaction direction="left-to-right" evidence="21">
        <dbReference type="Rhea" id="RHEA:23261"/>
    </physiologicalReaction>
</comment>
<dbReference type="GO" id="GO:0016404">
    <property type="term" value="F:15-hydroxyprostaglandin dehydrogenase (NAD+) activity"/>
    <property type="evidence" value="ECO:0007669"/>
    <property type="project" value="UniProtKB-EC"/>
</dbReference>
<comment type="catalytic activity">
    <reaction evidence="11">
        <text>resolvin D1 + NAD(+) = 8-oxoresolvin D1 + NADH + H(+)</text>
        <dbReference type="Rhea" id="RHEA:50124"/>
        <dbReference type="ChEBI" id="CHEBI:15378"/>
        <dbReference type="ChEBI" id="CHEBI:57540"/>
        <dbReference type="ChEBI" id="CHEBI:57945"/>
        <dbReference type="ChEBI" id="CHEBI:132079"/>
        <dbReference type="ChEBI" id="CHEBI:132080"/>
    </reaction>
    <physiologicalReaction direction="left-to-right" evidence="11">
        <dbReference type="Rhea" id="RHEA:50125"/>
    </physiologicalReaction>
</comment>
<dbReference type="EC" id="1.1.1.141" evidence="4"/>
<dbReference type="PANTHER" id="PTHR44229:SF4">
    <property type="entry name" value="15-HYDROXYPROSTAGLANDIN DEHYDROGENASE [NAD(+)]"/>
    <property type="match status" value="1"/>
</dbReference>
<reference evidence="23" key="2">
    <citation type="submission" date="2025-09" db="UniProtKB">
        <authorList>
            <consortium name="Ensembl"/>
        </authorList>
    </citation>
    <scope>IDENTIFICATION</scope>
</reference>
<evidence type="ECO:0000256" key="9">
    <source>
        <dbReference type="ARBA" id="ARBA00045705"/>
    </source>
</evidence>
<evidence type="ECO:0000256" key="21">
    <source>
        <dbReference type="ARBA" id="ARBA00049151"/>
    </source>
</evidence>
<gene>
    <name evidence="23" type="primary">HPGD</name>
</gene>
<accession>A0A8D0GMG5</accession>
<evidence type="ECO:0000256" key="2">
    <source>
        <dbReference type="ARBA" id="ARBA00022501"/>
    </source>
</evidence>
<proteinExistence type="inferred from homology"/>
<keyword evidence="24" id="KW-1185">Reference proteome</keyword>
<comment type="catalytic activity">
    <reaction evidence="15">
        <text>resolvin D1 + NAD(+) = 17-oxoresolvin D1 + NADH + H(+)</text>
        <dbReference type="Rhea" id="RHEA:50128"/>
        <dbReference type="ChEBI" id="CHEBI:15378"/>
        <dbReference type="ChEBI" id="CHEBI:57540"/>
        <dbReference type="ChEBI" id="CHEBI:57945"/>
        <dbReference type="ChEBI" id="CHEBI:132079"/>
        <dbReference type="ChEBI" id="CHEBI:132081"/>
    </reaction>
    <physiologicalReaction direction="left-to-right" evidence="15">
        <dbReference type="Rhea" id="RHEA:50129"/>
    </physiologicalReaction>
</comment>
<evidence type="ECO:0000256" key="7">
    <source>
        <dbReference type="ARBA" id="ARBA00041812"/>
    </source>
</evidence>
<keyword evidence="3" id="KW-0560">Oxidoreductase</keyword>
<evidence type="ECO:0000256" key="17">
    <source>
        <dbReference type="ARBA" id="ARBA00048535"/>
    </source>
</evidence>
<dbReference type="GeneTree" id="ENSGT00940000154593"/>
<comment type="catalytic activity">
    <reaction evidence="17">
        <text>lipoxin A4 + NAD(+) = 15-oxo-(5S,6R)-dihydroxy-(7E,9E,11Z,13E)-eicosatetraenoate + NADH + H(+)</text>
        <dbReference type="Rhea" id="RHEA:41572"/>
        <dbReference type="ChEBI" id="CHEBI:15378"/>
        <dbReference type="ChEBI" id="CHEBI:57540"/>
        <dbReference type="ChEBI" id="CHEBI:57945"/>
        <dbReference type="ChEBI" id="CHEBI:67026"/>
        <dbReference type="ChEBI" id="CHEBI:78311"/>
    </reaction>
    <physiologicalReaction direction="left-to-right" evidence="17">
        <dbReference type="Rhea" id="RHEA:41573"/>
    </physiologicalReaction>
</comment>
<keyword evidence="2" id="KW-0644">Prostaglandin metabolism</keyword>
<protein>
    <recommendedName>
        <fullName evidence="6">15-hydroxyprostaglandin dehydrogenase [NAD(+)]</fullName>
        <ecNumber evidence="4">1.1.1.141</ecNumber>
        <ecNumber evidence="5">1.1.1.232</ecNumber>
    </recommendedName>
    <alternativeName>
        <fullName evidence="8">Eicosanoid/docosanoid dehydrogenase [NAD(+)]</fullName>
    </alternativeName>
    <alternativeName>
        <fullName evidence="7">Prostaglandin dehydrogenase 1</fullName>
    </alternativeName>
</protein>
<dbReference type="Proteomes" id="UP000694392">
    <property type="component" value="Unplaced"/>
</dbReference>
<dbReference type="SUPFAM" id="SSF51735">
    <property type="entry name" value="NAD(P)-binding Rossmann-fold domains"/>
    <property type="match status" value="1"/>
</dbReference>
<evidence type="ECO:0000256" key="18">
    <source>
        <dbReference type="ARBA" id="ARBA00048611"/>
    </source>
</evidence>
<evidence type="ECO:0000256" key="14">
    <source>
        <dbReference type="ARBA" id="ARBA00048144"/>
    </source>
</evidence>
<dbReference type="AlphaFoldDB" id="A0A8D0GMG5"/>
<comment type="function">
    <text evidence="9">Catalyzes the NAD-dependent dehydrogenation (oxidation) of a broad array of hydroxylated polyunsaturated fatty acids (mainly eicosanoids and docosanoids, including prostaglandins, lipoxins and resolvins), yielding their corresponding keto (oxo) metabolites. Decreases the levels of the pro-proliferative prostaglandins such as prostaglandin E2 (whose activity is increased in cancer because of an increase in the expression of cyclooxygenase 2) and generates oxo-fatty acid products that can profoundly influence cell function by abrogating pro-inflammatory cytokine expression. Converts resolvins E1, D1 and D2 to their oxo products, which represents a mode of resolvin inactivation. Resolvin E1 plays important roles during the resolution phase of acute inflammation, while resolvins D1 and D2 have a unique role in obesity-induced adipose inflammation.</text>
</comment>
<comment type="catalytic activity">
    <reaction evidence="19">
        <text>prostaglandin E2 + NAD(+) = 15-oxoprostaglandin E2 + NADH + H(+)</text>
        <dbReference type="Rhea" id="RHEA:11876"/>
        <dbReference type="ChEBI" id="CHEBI:15378"/>
        <dbReference type="ChEBI" id="CHEBI:57400"/>
        <dbReference type="ChEBI" id="CHEBI:57540"/>
        <dbReference type="ChEBI" id="CHEBI:57945"/>
        <dbReference type="ChEBI" id="CHEBI:606564"/>
        <dbReference type="EC" id="1.1.1.141"/>
    </reaction>
    <physiologicalReaction direction="left-to-right" evidence="19">
        <dbReference type="Rhea" id="RHEA:11877"/>
    </physiologicalReaction>
</comment>
<dbReference type="GO" id="GO:0006693">
    <property type="term" value="P:prostaglandin metabolic process"/>
    <property type="evidence" value="ECO:0007669"/>
    <property type="project" value="UniProtKB-KW"/>
</dbReference>
<comment type="catalytic activity">
    <reaction evidence="22">
        <text>resolvin E1 + NAD(+) = 18-oxo-resolvin E1 + NADH + H(+)</text>
        <dbReference type="Rhea" id="RHEA:49244"/>
        <dbReference type="ChEBI" id="CHEBI:15378"/>
        <dbReference type="ChEBI" id="CHEBI:57540"/>
        <dbReference type="ChEBI" id="CHEBI:57945"/>
        <dbReference type="ChEBI" id="CHEBI:91000"/>
        <dbReference type="ChEBI" id="CHEBI:91001"/>
    </reaction>
    <physiologicalReaction direction="left-to-right" evidence="22">
        <dbReference type="Rhea" id="RHEA:49245"/>
    </physiologicalReaction>
</comment>
<dbReference type="Gene3D" id="3.40.50.720">
    <property type="entry name" value="NAD(P)-binding Rossmann-like Domain"/>
    <property type="match status" value="1"/>
</dbReference>
<evidence type="ECO:0000256" key="20">
    <source>
        <dbReference type="ARBA" id="ARBA00048921"/>
    </source>
</evidence>
<comment type="catalytic activity">
    <reaction evidence="10">
        <text>prostaglandin E1 + NAD(+) = 15-oxoprostaglandin E1 + NADH + H(+)</text>
        <dbReference type="Rhea" id="RHEA:16477"/>
        <dbReference type="ChEBI" id="CHEBI:15378"/>
        <dbReference type="ChEBI" id="CHEBI:57397"/>
        <dbReference type="ChEBI" id="CHEBI:57401"/>
        <dbReference type="ChEBI" id="CHEBI:57540"/>
        <dbReference type="ChEBI" id="CHEBI:57945"/>
    </reaction>
    <physiologicalReaction direction="left-to-right" evidence="10">
        <dbReference type="Rhea" id="RHEA:16478"/>
    </physiologicalReaction>
</comment>
<evidence type="ECO:0000313" key="23">
    <source>
        <dbReference type="Ensembl" id="ENSSPUP00000008863.1"/>
    </source>
</evidence>
<keyword evidence="2" id="KW-0276">Fatty acid metabolism</keyword>
<evidence type="ECO:0000256" key="5">
    <source>
        <dbReference type="ARBA" id="ARBA00039060"/>
    </source>
</evidence>
<evidence type="ECO:0000256" key="15">
    <source>
        <dbReference type="ARBA" id="ARBA00048170"/>
    </source>
</evidence>
<comment type="similarity">
    <text evidence="1">Belongs to the short-chain dehydrogenases/reductases (SDR) family.</text>
</comment>
<evidence type="ECO:0000256" key="11">
    <source>
        <dbReference type="ARBA" id="ARBA00047672"/>
    </source>
</evidence>
<evidence type="ECO:0000256" key="12">
    <source>
        <dbReference type="ARBA" id="ARBA00048008"/>
    </source>
</evidence>
<sequence length="77" mass="8668">MHVNGKVALVTGAAQGIGRAFVQMLLEKGAKVVLVDLNREFEPQRTIFIQCDVADQEQFEVNDTTEWNFSSWDGVRL</sequence>
<organism evidence="23 24">
    <name type="scientific">Sphenodon punctatus</name>
    <name type="common">Tuatara</name>
    <name type="synonym">Hatteria punctata</name>
    <dbReference type="NCBI Taxonomy" id="8508"/>
    <lineage>
        <taxon>Eukaryota</taxon>
        <taxon>Metazoa</taxon>
        <taxon>Chordata</taxon>
        <taxon>Craniata</taxon>
        <taxon>Vertebrata</taxon>
        <taxon>Euteleostomi</taxon>
        <taxon>Lepidosauria</taxon>
        <taxon>Sphenodontia</taxon>
        <taxon>Sphenodontidae</taxon>
        <taxon>Sphenodon</taxon>
    </lineage>
</organism>
<evidence type="ECO:0000256" key="8">
    <source>
        <dbReference type="ARBA" id="ARBA00042026"/>
    </source>
</evidence>
<comment type="catalytic activity">
    <reaction evidence="16">
        <text>resolvin D2 + NAD(+) = 7-oxoresolvin D2 + NADH + H(+)</text>
        <dbReference type="Rhea" id="RHEA:53584"/>
        <dbReference type="ChEBI" id="CHEBI:15378"/>
        <dbReference type="ChEBI" id="CHEBI:57540"/>
        <dbReference type="ChEBI" id="CHEBI:57945"/>
        <dbReference type="ChEBI" id="CHEBI:133367"/>
        <dbReference type="ChEBI" id="CHEBI:137497"/>
    </reaction>
    <physiologicalReaction direction="left-to-right" evidence="16">
        <dbReference type="Rhea" id="RHEA:53585"/>
    </physiologicalReaction>
</comment>
<keyword evidence="2" id="KW-0443">Lipid metabolism</keyword>
<comment type="catalytic activity">
    <reaction evidence="20">
        <text>resolvin D2 + NAD(+) = 16-oxoresolvin D2 + NADH + H(+)</text>
        <dbReference type="Rhea" id="RHEA:53588"/>
        <dbReference type="ChEBI" id="CHEBI:15378"/>
        <dbReference type="ChEBI" id="CHEBI:57540"/>
        <dbReference type="ChEBI" id="CHEBI:57945"/>
        <dbReference type="ChEBI" id="CHEBI:133367"/>
        <dbReference type="ChEBI" id="CHEBI:137498"/>
    </reaction>
    <physiologicalReaction direction="left-to-right" evidence="20">
        <dbReference type="Rhea" id="RHEA:53589"/>
    </physiologicalReaction>
</comment>
<evidence type="ECO:0000313" key="24">
    <source>
        <dbReference type="Proteomes" id="UP000694392"/>
    </source>
</evidence>
<name>A0A8D0GMG5_SPHPU</name>
<dbReference type="EC" id="1.1.1.232" evidence="5"/>
<dbReference type="PANTHER" id="PTHR44229">
    <property type="entry name" value="15-HYDROXYPROSTAGLANDIN DEHYDROGENASE [NAD(+)]"/>
    <property type="match status" value="1"/>
</dbReference>
<evidence type="ECO:0000256" key="1">
    <source>
        <dbReference type="ARBA" id="ARBA00006484"/>
    </source>
</evidence>
<dbReference type="GO" id="GO:0047034">
    <property type="term" value="F:15-hydroxyicosatetraenoate dehydrogenase activity"/>
    <property type="evidence" value="ECO:0007669"/>
    <property type="project" value="UniProtKB-EC"/>
</dbReference>
<evidence type="ECO:0000256" key="13">
    <source>
        <dbReference type="ARBA" id="ARBA00048140"/>
    </source>
</evidence>
<dbReference type="GO" id="GO:0005737">
    <property type="term" value="C:cytoplasm"/>
    <property type="evidence" value="ECO:0007669"/>
    <property type="project" value="TreeGrafter"/>
</dbReference>
<comment type="catalytic activity">
    <reaction evidence="12">
        <text>14-hydroxy-(4Z,7Z,10Z,12E,16Z,19Z)-docosahexaenoate + NAD(+) = 14-oxo-(4Z,7Z,10Z,12E,16Z,19Z)-docosahexaenoate + NADH + H(+)</text>
        <dbReference type="Rhea" id="RHEA:48952"/>
        <dbReference type="ChEBI" id="CHEBI:15378"/>
        <dbReference type="ChEBI" id="CHEBI:57540"/>
        <dbReference type="ChEBI" id="CHEBI:57945"/>
        <dbReference type="ChEBI" id="CHEBI:90866"/>
        <dbReference type="ChEBI" id="CHEBI:90867"/>
    </reaction>
    <physiologicalReaction direction="left-to-right" evidence="12">
        <dbReference type="Rhea" id="RHEA:48953"/>
    </physiologicalReaction>
</comment>
<evidence type="ECO:0000256" key="16">
    <source>
        <dbReference type="ARBA" id="ARBA00048393"/>
    </source>
</evidence>
<evidence type="ECO:0000256" key="3">
    <source>
        <dbReference type="ARBA" id="ARBA00023002"/>
    </source>
</evidence>
<evidence type="ECO:0000256" key="6">
    <source>
        <dbReference type="ARBA" id="ARBA00040276"/>
    </source>
</evidence>
<dbReference type="Pfam" id="PF00106">
    <property type="entry name" value="adh_short"/>
    <property type="match status" value="1"/>
</dbReference>